<dbReference type="PANTHER" id="PTHR30183">
    <property type="entry name" value="MOLYBDENUM TRANSPORT SYSTEM PERMEASE PROTEIN MODB"/>
    <property type="match status" value="1"/>
</dbReference>
<evidence type="ECO:0000256" key="4">
    <source>
        <dbReference type="ARBA" id="ARBA00022475"/>
    </source>
</evidence>
<comment type="function">
    <text evidence="10">Part of the binding-protein-dependent transport system for molybdenum; probably responsible for the translocation of the substrate across the membrane.</text>
</comment>
<keyword evidence="4 10" id="KW-1003">Cell membrane</keyword>
<keyword evidence="5 10" id="KW-0500">Molybdenum</keyword>
<dbReference type="PROSITE" id="PS50928">
    <property type="entry name" value="ABC_TM1"/>
    <property type="match status" value="1"/>
</dbReference>
<dbReference type="EMBL" id="LGUF01000007">
    <property type="protein sequence ID" value="KON87715.1"/>
    <property type="molecule type" value="Genomic_DNA"/>
</dbReference>
<evidence type="ECO:0000256" key="6">
    <source>
        <dbReference type="ARBA" id="ARBA00022692"/>
    </source>
</evidence>
<proteinExistence type="inferred from homology"/>
<evidence type="ECO:0000256" key="9">
    <source>
        <dbReference type="RuleBase" id="RU363032"/>
    </source>
</evidence>
<dbReference type="InterPro" id="IPR011867">
    <property type="entry name" value="ModB_ABC"/>
</dbReference>
<keyword evidence="7" id="KW-1133">Transmembrane helix</keyword>
<sequence length="222" mass="24289">MIHSEYFWSPVKLSLEIASISLLAVLVIGVLAAKLMANRKFKGQALIDTLLLLPLVLPPTVVGFLLIVVFGKQSFIGQGIEWLFKGPVIFTWWAAVIAAAVVAFPLMYQSARAGFESIDNDIEDASRVDGASEFKVFLFVTMPLASKAIMTGAILSFVRAIGEFGATLMFAGNIPGKTQTLPTAIYVAMDSGDMKLAWMWVSIILMISTSMLVFMNLIKKRF</sequence>
<dbReference type="PANTHER" id="PTHR30183:SF3">
    <property type="entry name" value="MOLYBDENUM TRANSPORT SYSTEM PERMEASE PROTEIN MODB"/>
    <property type="match status" value="1"/>
</dbReference>
<evidence type="ECO:0000256" key="10">
    <source>
        <dbReference type="RuleBase" id="RU365097"/>
    </source>
</evidence>
<name>A0A0M0GCS6_SPOGL</name>
<dbReference type="Proteomes" id="UP000037109">
    <property type="component" value="Unassembled WGS sequence"/>
</dbReference>
<dbReference type="Pfam" id="PF00528">
    <property type="entry name" value="BPD_transp_1"/>
    <property type="match status" value="1"/>
</dbReference>
<dbReference type="InterPro" id="IPR000515">
    <property type="entry name" value="MetI-like"/>
</dbReference>
<dbReference type="GO" id="GO:0005886">
    <property type="term" value="C:plasma membrane"/>
    <property type="evidence" value="ECO:0007669"/>
    <property type="project" value="UniProtKB-SubCell"/>
</dbReference>
<evidence type="ECO:0000256" key="8">
    <source>
        <dbReference type="ARBA" id="ARBA00023136"/>
    </source>
</evidence>
<dbReference type="NCBIfam" id="TIGR02141">
    <property type="entry name" value="modB_ABC"/>
    <property type="match status" value="1"/>
</dbReference>
<evidence type="ECO:0000313" key="12">
    <source>
        <dbReference type="EMBL" id="KON87715.1"/>
    </source>
</evidence>
<dbReference type="SUPFAM" id="SSF161098">
    <property type="entry name" value="MetI-like"/>
    <property type="match status" value="1"/>
</dbReference>
<keyword evidence="13" id="KW-1185">Reference proteome</keyword>
<comment type="caution">
    <text evidence="12">The sequence shown here is derived from an EMBL/GenBank/DDBJ whole genome shotgun (WGS) entry which is preliminary data.</text>
</comment>
<dbReference type="OrthoDB" id="9795403at2"/>
<dbReference type="CDD" id="cd06261">
    <property type="entry name" value="TM_PBP2"/>
    <property type="match status" value="1"/>
</dbReference>
<gene>
    <name evidence="12" type="ORF">AF332_13310</name>
</gene>
<evidence type="ECO:0000256" key="2">
    <source>
        <dbReference type="ARBA" id="ARBA00007069"/>
    </source>
</evidence>
<evidence type="ECO:0000259" key="11">
    <source>
        <dbReference type="PROSITE" id="PS50928"/>
    </source>
</evidence>
<protein>
    <recommendedName>
        <fullName evidence="10">Molybdenum transport system permease</fullName>
    </recommendedName>
</protein>
<keyword evidence="8" id="KW-0472">Membrane</keyword>
<comment type="similarity">
    <text evidence="2 10">Belongs to the binding-protein-dependent transport system permease family. CysTW subfamily.</text>
</comment>
<dbReference type="AlphaFoldDB" id="A0A0M0GCS6"/>
<evidence type="ECO:0000256" key="3">
    <source>
        <dbReference type="ARBA" id="ARBA00022448"/>
    </source>
</evidence>
<evidence type="ECO:0000256" key="5">
    <source>
        <dbReference type="ARBA" id="ARBA00022505"/>
    </source>
</evidence>
<dbReference type="PATRIC" id="fig|1459.3.peg.2873"/>
<keyword evidence="6" id="KW-0812">Transmembrane</keyword>
<dbReference type="GO" id="GO:0015098">
    <property type="term" value="F:molybdate ion transmembrane transporter activity"/>
    <property type="evidence" value="ECO:0007669"/>
    <property type="project" value="UniProtKB-UniRule"/>
</dbReference>
<organism evidence="12 13">
    <name type="scientific">Sporosarcina globispora</name>
    <name type="common">Bacillus globisporus</name>
    <dbReference type="NCBI Taxonomy" id="1459"/>
    <lineage>
        <taxon>Bacteria</taxon>
        <taxon>Bacillati</taxon>
        <taxon>Bacillota</taxon>
        <taxon>Bacilli</taxon>
        <taxon>Bacillales</taxon>
        <taxon>Caryophanaceae</taxon>
        <taxon>Sporosarcina</taxon>
    </lineage>
</organism>
<evidence type="ECO:0000256" key="7">
    <source>
        <dbReference type="ARBA" id="ARBA00022989"/>
    </source>
</evidence>
<dbReference type="STRING" id="1459.AF332_13310"/>
<accession>A0A0M0GCS6</accession>
<evidence type="ECO:0000313" key="13">
    <source>
        <dbReference type="Proteomes" id="UP000037109"/>
    </source>
</evidence>
<evidence type="ECO:0000256" key="1">
    <source>
        <dbReference type="ARBA" id="ARBA00004651"/>
    </source>
</evidence>
<feature type="domain" description="ABC transmembrane type-1" evidence="11">
    <location>
        <begin position="11"/>
        <end position="219"/>
    </location>
</feature>
<dbReference type="Gene3D" id="1.10.3720.10">
    <property type="entry name" value="MetI-like"/>
    <property type="match status" value="1"/>
</dbReference>
<dbReference type="RefSeq" id="WP_053435070.1">
    <property type="nucleotide sequence ID" value="NZ_LGUF01000007.1"/>
</dbReference>
<keyword evidence="3 9" id="KW-0813">Transport</keyword>
<dbReference type="InterPro" id="IPR035906">
    <property type="entry name" value="MetI-like_sf"/>
</dbReference>
<comment type="subcellular location">
    <subcellularLocation>
        <location evidence="1 9">Cell membrane</location>
        <topology evidence="1 9">Multi-pass membrane protein</topology>
    </subcellularLocation>
</comment>
<reference evidence="13" key="1">
    <citation type="submission" date="2015-07" db="EMBL/GenBank/DDBJ databases">
        <title>Fjat-10036 dsm4.</title>
        <authorList>
            <person name="Liu B."/>
            <person name="Wang J."/>
            <person name="Zhu Y."/>
            <person name="Liu G."/>
            <person name="Chen Q."/>
            <person name="Chen Z."/>
            <person name="Lan J."/>
            <person name="Che J."/>
            <person name="Ge C."/>
            <person name="Shi H."/>
            <person name="Pan Z."/>
            <person name="Liu X."/>
        </authorList>
    </citation>
    <scope>NUCLEOTIDE SEQUENCE [LARGE SCALE GENOMIC DNA]</scope>
    <source>
        <strain evidence="13">DSM 4</strain>
    </source>
</reference>